<evidence type="ECO:0000256" key="3">
    <source>
        <dbReference type="ARBA" id="ARBA00022692"/>
    </source>
</evidence>
<feature type="transmembrane region" description="Helical" evidence="8">
    <location>
        <begin position="198"/>
        <end position="220"/>
    </location>
</feature>
<keyword evidence="5 8" id="KW-1133">Transmembrane helix</keyword>
<evidence type="ECO:0000256" key="4">
    <source>
        <dbReference type="ARBA" id="ARBA00022729"/>
    </source>
</evidence>
<evidence type="ECO:0000256" key="9">
    <source>
        <dbReference type="SAM" id="SignalP"/>
    </source>
</evidence>
<dbReference type="EMBL" id="OU900098">
    <property type="protein sequence ID" value="CAG9861815.1"/>
    <property type="molecule type" value="Genomic_DNA"/>
</dbReference>
<keyword evidence="3 8" id="KW-0812">Transmembrane</keyword>
<dbReference type="InterPro" id="IPR007829">
    <property type="entry name" value="TM2"/>
</dbReference>
<dbReference type="GO" id="GO:0016020">
    <property type="term" value="C:membrane"/>
    <property type="evidence" value="ECO:0007669"/>
    <property type="project" value="UniProtKB-SubCell"/>
</dbReference>
<keyword evidence="6 8" id="KW-0472">Membrane</keyword>
<feature type="signal peptide" evidence="9">
    <location>
        <begin position="1"/>
        <end position="25"/>
    </location>
</feature>
<sequence>MKCLHINIRKATFILITVLINQTYMEDLARSSAQNKRIDYISSALPKTNDLILNCPSNNDCDKLNATCISCNLNEDCIYGTTVNTMCQPEKGVDCNGAKSFPKQYTCRYCYQTEQWEHSCELMANCNSVASPRSYYITNCTVRDDVICLGLRTFKKKLVCNWTSGYKWSTTLALSIILGGFGADRFYLGHWQEGIGKLLSFGGLGVWTIIDVILISLHYLGPADGSLFI</sequence>
<organism evidence="11 12">
    <name type="scientific">Phyllotreta striolata</name>
    <name type="common">Striped flea beetle</name>
    <name type="synonym">Crioceris striolata</name>
    <dbReference type="NCBI Taxonomy" id="444603"/>
    <lineage>
        <taxon>Eukaryota</taxon>
        <taxon>Metazoa</taxon>
        <taxon>Ecdysozoa</taxon>
        <taxon>Arthropoda</taxon>
        <taxon>Hexapoda</taxon>
        <taxon>Insecta</taxon>
        <taxon>Pterygota</taxon>
        <taxon>Neoptera</taxon>
        <taxon>Endopterygota</taxon>
        <taxon>Coleoptera</taxon>
        <taxon>Polyphaga</taxon>
        <taxon>Cucujiformia</taxon>
        <taxon>Chrysomeloidea</taxon>
        <taxon>Chrysomelidae</taxon>
        <taxon>Galerucinae</taxon>
        <taxon>Alticini</taxon>
        <taxon>Phyllotreta</taxon>
    </lineage>
</organism>
<evidence type="ECO:0000256" key="2">
    <source>
        <dbReference type="ARBA" id="ARBA00008284"/>
    </source>
</evidence>
<comment type="subcellular location">
    <subcellularLocation>
        <location evidence="1">Membrane</location>
        <topology evidence="1">Multi-pass membrane protein</topology>
    </subcellularLocation>
</comment>
<feature type="domain" description="TM2" evidence="10">
    <location>
        <begin position="165"/>
        <end position="213"/>
    </location>
</feature>
<dbReference type="Pfam" id="PF05154">
    <property type="entry name" value="TM2"/>
    <property type="match status" value="1"/>
</dbReference>
<dbReference type="PANTHER" id="PTHR21016">
    <property type="entry name" value="BETA-AMYLOID BINDING PROTEIN-RELATED"/>
    <property type="match status" value="1"/>
</dbReference>
<gene>
    <name evidence="11" type="ORF">PHYEVI_LOCUS8141</name>
</gene>
<keyword evidence="4 9" id="KW-0732">Signal</keyword>
<evidence type="ECO:0000259" key="10">
    <source>
        <dbReference type="Pfam" id="PF05154"/>
    </source>
</evidence>
<comment type="similarity">
    <text evidence="2">Belongs to the TM2 family.</text>
</comment>
<evidence type="ECO:0000256" key="1">
    <source>
        <dbReference type="ARBA" id="ARBA00004141"/>
    </source>
</evidence>
<name>A0A9N9TWF6_PHYSR</name>
<feature type="transmembrane region" description="Helical" evidence="8">
    <location>
        <begin position="166"/>
        <end position="186"/>
    </location>
</feature>
<evidence type="ECO:0000313" key="11">
    <source>
        <dbReference type="EMBL" id="CAG9861815.1"/>
    </source>
</evidence>
<evidence type="ECO:0000256" key="8">
    <source>
        <dbReference type="SAM" id="Phobius"/>
    </source>
</evidence>
<keyword evidence="12" id="KW-1185">Reference proteome</keyword>
<reference evidence="11" key="1">
    <citation type="submission" date="2022-01" db="EMBL/GenBank/DDBJ databases">
        <authorList>
            <person name="King R."/>
        </authorList>
    </citation>
    <scope>NUCLEOTIDE SEQUENCE</scope>
</reference>
<evidence type="ECO:0000313" key="12">
    <source>
        <dbReference type="Proteomes" id="UP001153712"/>
    </source>
</evidence>
<keyword evidence="7" id="KW-0325">Glycoprotein</keyword>
<feature type="chain" id="PRO_5040141551" description="TM2 domain-containing protein" evidence="9">
    <location>
        <begin position="26"/>
        <end position="229"/>
    </location>
</feature>
<evidence type="ECO:0000256" key="5">
    <source>
        <dbReference type="ARBA" id="ARBA00022989"/>
    </source>
</evidence>
<accession>A0A9N9TWF6</accession>
<protein>
    <recommendedName>
        <fullName evidence="10">TM2 domain-containing protein</fullName>
    </recommendedName>
</protein>
<proteinExistence type="inferred from homology"/>
<dbReference type="Proteomes" id="UP001153712">
    <property type="component" value="Chromosome 5"/>
</dbReference>
<dbReference type="OrthoDB" id="10257855at2759"/>
<dbReference type="InterPro" id="IPR050932">
    <property type="entry name" value="TM2D1-3-like"/>
</dbReference>
<dbReference type="PANTHER" id="PTHR21016:SF7">
    <property type="entry name" value="TM2 DOMAIN-CONTAINING PROTEIN 3"/>
    <property type="match status" value="1"/>
</dbReference>
<dbReference type="AlphaFoldDB" id="A0A9N9TWF6"/>
<evidence type="ECO:0000256" key="7">
    <source>
        <dbReference type="ARBA" id="ARBA00023180"/>
    </source>
</evidence>
<evidence type="ECO:0000256" key="6">
    <source>
        <dbReference type="ARBA" id="ARBA00023136"/>
    </source>
</evidence>